<dbReference type="Pfam" id="PF04055">
    <property type="entry name" value="Radical_SAM"/>
    <property type="match status" value="1"/>
</dbReference>
<comment type="similarity">
    <text evidence="12">Belongs to the radical SAM superfamily. MoaA family.</text>
</comment>
<dbReference type="InterPro" id="IPR000385">
    <property type="entry name" value="MoaA_NifB_PqqE_Fe-S-bd_CS"/>
</dbReference>
<dbReference type="GO" id="GO:0005525">
    <property type="term" value="F:GTP binding"/>
    <property type="evidence" value="ECO:0007669"/>
    <property type="project" value="UniProtKB-UniRule"/>
</dbReference>
<comment type="subunit">
    <text evidence="12">Monomer and homodimer.</text>
</comment>
<dbReference type="RefSeq" id="WP_090067658.1">
    <property type="nucleotide sequence ID" value="NZ_FOVR01000001.1"/>
</dbReference>
<dbReference type="InterPro" id="IPR050105">
    <property type="entry name" value="MoCo_biosynth_MoaA/MoaC"/>
</dbReference>
<dbReference type="SFLD" id="SFLDG01067">
    <property type="entry name" value="SPASM/twitch_domain_containing"/>
    <property type="match status" value="1"/>
</dbReference>
<dbReference type="NCBIfam" id="NF001199">
    <property type="entry name" value="PRK00164.2-1"/>
    <property type="match status" value="1"/>
</dbReference>
<dbReference type="AlphaFoldDB" id="A0A1I4ZD96"/>
<dbReference type="InterPro" id="IPR058240">
    <property type="entry name" value="rSAM_sf"/>
</dbReference>
<evidence type="ECO:0000256" key="6">
    <source>
        <dbReference type="ARBA" id="ARBA00023004"/>
    </source>
</evidence>
<dbReference type="PANTHER" id="PTHR22960">
    <property type="entry name" value="MOLYBDOPTERIN COFACTOR SYNTHESIS PROTEIN A"/>
    <property type="match status" value="1"/>
</dbReference>
<feature type="binding site" evidence="12">
    <location>
        <position position="28"/>
    </location>
    <ligand>
        <name>S-adenosyl-L-methionine</name>
        <dbReference type="ChEBI" id="CHEBI:59789"/>
    </ligand>
</feature>
<feature type="binding site" evidence="12">
    <location>
        <position position="65"/>
    </location>
    <ligand>
        <name>GTP</name>
        <dbReference type="ChEBI" id="CHEBI:37565"/>
    </ligand>
</feature>
<accession>A0A1I4ZD96</accession>
<dbReference type="HAMAP" id="MF_01225_B">
    <property type="entry name" value="MoaA_B"/>
    <property type="match status" value="1"/>
</dbReference>
<dbReference type="PANTHER" id="PTHR22960:SF0">
    <property type="entry name" value="MOLYBDENUM COFACTOR BIOSYNTHESIS PROTEIN 1"/>
    <property type="match status" value="1"/>
</dbReference>
<dbReference type="InterPro" id="IPR013785">
    <property type="entry name" value="Aldolase_TIM"/>
</dbReference>
<evidence type="ECO:0000256" key="10">
    <source>
        <dbReference type="ARBA" id="ARBA00023239"/>
    </source>
</evidence>
<dbReference type="SFLD" id="SFLDG01383">
    <property type="entry name" value="cyclic_pyranopterin_phosphate"/>
    <property type="match status" value="1"/>
</dbReference>
<dbReference type="InterPro" id="IPR007197">
    <property type="entry name" value="rSAM"/>
</dbReference>
<evidence type="ECO:0000256" key="7">
    <source>
        <dbReference type="ARBA" id="ARBA00023014"/>
    </source>
</evidence>
<feature type="binding site" evidence="12">
    <location>
        <begin position="259"/>
        <end position="261"/>
    </location>
    <ligand>
        <name>GTP</name>
        <dbReference type="ChEBI" id="CHEBI:37565"/>
    </ligand>
</feature>
<keyword evidence="5 12" id="KW-0547">Nucleotide-binding</keyword>
<protein>
    <recommendedName>
        <fullName evidence="1 12">GTP 3',8-cyclase</fullName>
        <ecNumber evidence="1 12">4.1.99.22</ecNumber>
    </recommendedName>
    <alternativeName>
        <fullName evidence="12">Molybdenum cofactor biosynthesis protein A</fullName>
    </alternativeName>
</protein>
<feature type="binding site" evidence="12">
    <location>
        <position position="26"/>
    </location>
    <ligand>
        <name>[4Fe-4S] cluster</name>
        <dbReference type="ChEBI" id="CHEBI:49883"/>
        <label>1</label>
        <note>4Fe-4S-S-AdoMet</note>
    </ligand>
</feature>
<feature type="binding site" evidence="12">
    <location>
        <position position="22"/>
    </location>
    <ligand>
        <name>[4Fe-4S] cluster</name>
        <dbReference type="ChEBI" id="CHEBI:49883"/>
        <label>1</label>
        <note>4Fe-4S-S-AdoMet</note>
    </ligand>
</feature>
<dbReference type="InterPro" id="IPR040064">
    <property type="entry name" value="MoaA-like"/>
</dbReference>
<dbReference type="EC" id="4.1.99.22" evidence="1 12"/>
<gene>
    <name evidence="12" type="primary">moaA</name>
    <name evidence="14" type="ORF">SAMN04488056_10140</name>
</gene>
<comment type="cofactor">
    <cofactor evidence="12">
        <name>[4Fe-4S] cluster</name>
        <dbReference type="ChEBI" id="CHEBI:49883"/>
    </cofactor>
    <text evidence="12">Binds 2 [4Fe-4S] clusters. Binds 1 [4Fe-4S] cluster coordinated with 3 cysteines and an exchangeable S-adenosyl-L-methionine and 1 [4Fe-4S] cluster coordinated with 3 cysteines and the GTP-derived substrate.</text>
</comment>
<evidence type="ECO:0000256" key="3">
    <source>
        <dbReference type="ARBA" id="ARBA00022691"/>
    </source>
</evidence>
<keyword evidence="6 12" id="KW-0408">Iron</keyword>
<evidence type="ECO:0000259" key="13">
    <source>
        <dbReference type="PROSITE" id="PS51918"/>
    </source>
</evidence>
<name>A0A1I4ZD96_9HYPH</name>
<feature type="binding site" evidence="12">
    <location>
        <position position="254"/>
    </location>
    <ligand>
        <name>[4Fe-4S] cluster</name>
        <dbReference type="ChEBI" id="CHEBI:49883"/>
        <label>2</label>
        <note>4Fe-4S-substrate</note>
    </ligand>
</feature>
<dbReference type="InterPro" id="IPR010505">
    <property type="entry name" value="MoaA_twitch"/>
</dbReference>
<dbReference type="Pfam" id="PF06463">
    <property type="entry name" value="Mob_synth_C"/>
    <property type="match status" value="1"/>
</dbReference>
<evidence type="ECO:0000256" key="11">
    <source>
        <dbReference type="ARBA" id="ARBA00048697"/>
    </source>
</evidence>
<dbReference type="SMART" id="SM00729">
    <property type="entry name" value="Elp3"/>
    <property type="match status" value="1"/>
</dbReference>
<dbReference type="OrthoDB" id="9763993at2"/>
<dbReference type="GO" id="GO:0061798">
    <property type="term" value="F:GTP 3',8'-cyclase activity"/>
    <property type="evidence" value="ECO:0007669"/>
    <property type="project" value="UniProtKB-UniRule"/>
</dbReference>
<dbReference type="NCBIfam" id="TIGR02666">
    <property type="entry name" value="moaA"/>
    <property type="match status" value="1"/>
</dbReference>
<evidence type="ECO:0000256" key="5">
    <source>
        <dbReference type="ARBA" id="ARBA00022741"/>
    </source>
</evidence>
<organism evidence="14 15">
    <name type="scientific">Cohaesibacter marisflavi</name>
    <dbReference type="NCBI Taxonomy" id="655353"/>
    <lineage>
        <taxon>Bacteria</taxon>
        <taxon>Pseudomonadati</taxon>
        <taxon>Pseudomonadota</taxon>
        <taxon>Alphaproteobacteria</taxon>
        <taxon>Hyphomicrobiales</taxon>
        <taxon>Cohaesibacteraceae</taxon>
    </lineage>
</organism>
<dbReference type="SFLD" id="SFLDS00029">
    <property type="entry name" value="Radical_SAM"/>
    <property type="match status" value="1"/>
</dbReference>
<feature type="binding site" evidence="12">
    <location>
        <position position="191"/>
    </location>
    <ligand>
        <name>S-adenosyl-L-methionine</name>
        <dbReference type="ChEBI" id="CHEBI:59789"/>
    </ligand>
</feature>
<evidence type="ECO:0000256" key="8">
    <source>
        <dbReference type="ARBA" id="ARBA00023134"/>
    </source>
</evidence>
<dbReference type="EMBL" id="FOVR01000001">
    <property type="protein sequence ID" value="SFN47959.1"/>
    <property type="molecule type" value="Genomic_DNA"/>
</dbReference>
<keyword evidence="2 12" id="KW-0004">4Fe-4S</keyword>
<keyword evidence="10 12" id="KW-0456">Lyase</keyword>
<dbReference type="PROSITE" id="PS51918">
    <property type="entry name" value="RADICAL_SAM"/>
    <property type="match status" value="1"/>
</dbReference>
<dbReference type="Gene3D" id="3.20.20.70">
    <property type="entry name" value="Aldolase class I"/>
    <property type="match status" value="1"/>
</dbReference>
<feature type="binding site" evidence="12">
    <location>
        <position position="15"/>
    </location>
    <ligand>
        <name>GTP</name>
        <dbReference type="ChEBI" id="CHEBI:37565"/>
    </ligand>
</feature>
<dbReference type="GO" id="GO:0006777">
    <property type="term" value="P:Mo-molybdopterin cofactor biosynthetic process"/>
    <property type="evidence" value="ECO:0007669"/>
    <property type="project" value="UniProtKB-UniRule"/>
</dbReference>
<dbReference type="SUPFAM" id="SSF102114">
    <property type="entry name" value="Radical SAM enzymes"/>
    <property type="match status" value="1"/>
</dbReference>
<keyword evidence="7 12" id="KW-0411">Iron-sulfur</keyword>
<feature type="domain" description="Radical SAM core" evidence="13">
    <location>
        <begin position="6"/>
        <end position="230"/>
    </location>
</feature>
<dbReference type="GO" id="GO:0046872">
    <property type="term" value="F:metal ion binding"/>
    <property type="evidence" value="ECO:0007669"/>
    <property type="project" value="UniProtKB-KW"/>
</dbReference>
<comment type="function">
    <text evidence="12">Catalyzes the cyclization of GTP to (8S)-3',8-cyclo-7,8-dihydroguanosine 5'-triphosphate.</text>
</comment>
<dbReference type="PROSITE" id="PS01305">
    <property type="entry name" value="MOAA_NIFB_PQQE"/>
    <property type="match status" value="1"/>
</dbReference>
<dbReference type="InterPro" id="IPR013483">
    <property type="entry name" value="MoaA"/>
</dbReference>
<proteinExistence type="inferred from homology"/>
<comment type="catalytic activity">
    <reaction evidence="11 12">
        <text>GTP + AH2 + S-adenosyl-L-methionine = (8S)-3',8-cyclo-7,8-dihydroguanosine 5'-triphosphate + 5'-deoxyadenosine + L-methionine + A + H(+)</text>
        <dbReference type="Rhea" id="RHEA:49576"/>
        <dbReference type="ChEBI" id="CHEBI:13193"/>
        <dbReference type="ChEBI" id="CHEBI:15378"/>
        <dbReference type="ChEBI" id="CHEBI:17319"/>
        <dbReference type="ChEBI" id="CHEBI:17499"/>
        <dbReference type="ChEBI" id="CHEBI:37565"/>
        <dbReference type="ChEBI" id="CHEBI:57844"/>
        <dbReference type="ChEBI" id="CHEBI:59789"/>
        <dbReference type="ChEBI" id="CHEBI:131766"/>
        <dbReference type="EC" id="4.1.99.22"/>
    </reaction>
</comment>
<dbReference type="GO" id="GO:1904047">
    <property type="term" value="F:S-adenosyl-L-methionine binding"/>
    <property type="evidence" value="ECO:0007669"/>
    <property type="project" value="UniProtKB-UniRule"/>
</dbReference>
<feature type="binding site" evidence="12">
    <location>
        <position position="271"/>
    </location>
    <ligand>
        <name>[4Fe-4S] cluster</name>
        <dbReference type="ChEBI" id="CHEBI:49883"/>
        <label>2</label>
        <note>4Fe-4S-substrate</note>
    </ligand>
</feature>
<feature type="binding site" evidence="12">
    <location>
        <position position="120"/>
    </location>
    <ligand>
        <name>S-adenosyl-L-methionine</name>
        <dbReference type="ChEBI" id="CHEBI:59789"/>
    </ligand>
</feature>
<keyword evidence="8 12" id="KW-0342">GTP-binding</keyword>
<dbReference type="CDD" id="cd01335">
    <property type="entry name" value="Radical_SAM"/>
    <property type="match status" value="1"/>
</dbReference>
<evidence type="ECO:0000256" key="12">
    <source>
        <dbReference type="HAMAP-Rule" id="MF_01225"/>
    </source>
</evidence>
<dbReference type="Proteomes" id="UP000199236">
    <property type="component" value="Unassembled WGS sequence"/>
</dbReference>
<dbReference type="InterPro" id="IPR006638">
    <property type="entry name" value="Elp3/MiaA/NifB-like_rSAM"/>
</dbReference>
<evidence type="ECO:0000313" key="14">
    <source>
        <dbReference type="EMBL" id="SFN47959.1"/>
    </source>
</evidence>
<feature type="binding site" evidence="12">
    <location>
        <position position="257"/>
    </location>
    <ligand>
        <name>[4Fe-4S] cluster</name>
        <dbReference type="ChEBI" id="CHEBI:49883"/>
        <label>2</label>
        <note>4Fe-4S-substrate</note>
    </ligand>
</feature>
<evidence type="ECO:0000256" key="2">
    <source>
        <dbReference type="ARBA" id="ARBA00022485"/>
    </source>
</evidence>
<dbReference type="STRING" id="655353.SAMN04488056_10140"/>
<keyword evidence="3 12" id="KW-0949">S-adenosyl-L-methionine</keyword>
<dbReference type="SFLD" id="SFLDG01386">
    <property type="entry name" value="main_SPASM_domain-containing"/>
    <property type="match status" value="1"/>
</dbReference>
<sequence length="326" mass="35522">MSFIDPYGRKIDYVRLSLTDRCNLRCFYCLPAGSSDFAPSSSRLGLDEIERIMAAFAKLGVHRVRLTGGEPLVRKGVADLAAQLHALPGIDDLSMTTNALLLERHADALFEAGVSRLNVSLDSLDAERFSRITHGGDLAKVLRGLEKARAVGFYPIKINMLVMKGINDDEVVDMARWCAAQGFTLRYIETMPMGAGGSDAVSRYVPLEVVQQQLEQHFTLVDDIASGGGPARYLRIVGTQTQIGLITPLSRHFCASCNRVRLGANGTLYMCLGNSHSADLKAPLREGISDDGLMELIRQSIALKPWQHNFNEVSAPVDRAMAATGG</sequence>
<feature type="binding site" evidence="12">
    <location>
        <position position="157"/>
    </location>
    <ligand>
        <name>GTP</name>
        <dbReference type="ChEBI" id="CHEBI:37565"/>
    </ligand>
</feature>
<dbReference type="CDD" id="cd21117">
    <property type="entry name" value="Twitch_MoaA"/>
    <property type="match status" value="1"/>
</dbReference>
<dbReference type="UniPathway" id="UPA00344"/>
<feature type="binding site" evidence="12">
    <location>
        <position position="29"/>
    </location>
    <ligand>
        <name>[4Fe-4S] cluster</name>
        <dbReference type="ChEBI" id="CHEBI:49883"/>
        <label>1</label>
        <note>4Fe-4S-S-AdoMet</note>
    </ligand>
</feature>
<feature type="binding site" evidence="12">
    <location>
        <position position="69"/>
    </location>
    <ligand>
        <name>S-adenosyl-L-methionine</name>
        <dbReference type="ChEBI" id="CHEBI:59789"/>
    </ligand>
</feature>
<feature type="binding site" evidence="12">
    <location>
        <position position="96"/>
    </location>
    <ligand>
        <name>GTP</name>
        <dbReference type="ChEBI" id="CHEBI:37565"/>
    </ligand>
</feature>
<reference evidence="14 15" key="1">
    <citation type="submission" date="2016-10" db="EMBL/GenBank/DDBJ databases">
        <authorList>
            <person name="de Groot N.N."/>
        </authorList>
    </citation>
    <scope>NUCLEOTIDE SEQUENCE [LARGE SCALE GENOMIC DNA]</scope>
    <source>
        <strain evidence="14 15">CGMCC 1.9157</strain>
    </source>
</reference>
<keyword evidence="9 12" id="KW-0501">Molybdenum cofactor biosynthesis</keyword>
<evidence type="ECO:0000256" key="1">
    <source>
        <dbReference type="ARBA" id="ARBA00012167"/>
    </source>
</evidence>
<evidence type="ECO:0000256" key="9">
    <source>
        <dbReference type="ARBA" id="ARBA00023150"/>
    </source>
</evidence>
<dbReference type="GO" id="GO:0061799">
    <property type="term" value="F:cyclic pyranopterin monophosphate synthase activity"/>
    <property type="evidence" value="ECO:0007669"/>
    <property type="project" value="TreeGrafter"/>
</dbReference>
<evidence type="ECO:0000313" key="15">
    <source>
        <dbReference type="Proteomes" id="UP000199236"/>
    </source>
</evidence>
<comment type="pathway">
    <text evidence="12">Cofactor biosynthesis; molybdopterin biosynthesis.</text>
</comment>
<keyword evidence="4 12" id="KW-0479">Metal-binding</keyword>
<dbReference type="GO" id="GO:0051539">
    <property type="term" value="F:4 iron, 4 sulfur cluster binding"/>
    <property type="evidence" value="ECO:0007669"/>
    <property type="project" value="UniProtKB-UniRule"/>
</dbReference>
<evidence type="ECO:0000256" key="4">
    <source>
        <dbReference type="ARBA" id="ARBA00022723"/>
    </source>
</evidence>
<keyword evidence="15" id="KW-1185">Reference proteome</keyword>